<feature type="domain" description="B box-type" evidence="3">
    <location>
        <begin position="9"/>
        <end position="56"/>
    </location>
</feature>
<dbReference type="Proteomes" id="UP000507470">
    <property type="component" value="Unassembled WGS sequence"/>
</dbReference>
<evidence type="ECO:0000256" key="2">
    <source>
        <dbReference type="SAM" id="Coils"/>
    </source>
</evidence>
<keyword evidence="1" id="KW-0479">Metal-binding</keyword>
<keyword evidence="1" id="KW-0862">Zinc</keyword>
<keyword evidence="2" id="KW-0175">Coiled coil</keyword>
<gene>
    <name evidence="4" type="ORF">MCOR_19243</name>
</gene>
<protein>
    <recommendedName>
        <fullName evidence="3">B box-type domain-containing protein</fullName>
    </recommendedName>
</protein>
<dbReference type="PANTHER" id="PTHR25462">
    <property type="entry name" value="BONUS, ISOFORM C-RELATED"/>
    <property type="match status" value="1"/>
</dbReference>
<dbReference type="SUPFAM" id="SSF50978">
    <property type="entry name" value="WD40 repeat-like"/>
    <property type="match status" value="1"/>
</dbReference>
<dbReference type="InterPro" id="IPR011042">
    <property type="entry name" value="6-blade_b-propeller_TolB-like"/>
</dbReference>
<feature type="domain" description="B box-type" evidence="3">
    <location>
        <begin position="82"/>
        <end position="125"/>
    </location>
</feature>
<dbReference type="Gene3D" id="2.120.10.30">
    <property type="entry name" value="TolB, C-terminal domain"/>
    <property type="match status" value="1"/>
</dbReference>
<dbReference type="AlphaFoldDB" id="A0A6J8BL55"/>
<keyword evidence="1" id="KW-0863">Zinc-finger</keyword>
<dbReference type="PROSITE" id="PS50119">
    <property type="entry name" value="ZF_BBOX"/>
    <property type="match status" value="2"/>
</dbReference>
<dbReference type="Gene3D" id="3.30.160.60">
    <property type="entry name" value="Classic Zinc Finger"/>
    <property type="match status" value="1"/>
</dbReference>
<dbReference type="InterPro" id="IPR047153">
    <property type="entry name" value="TRIM45/56/19-like"/>
</dbReference>
<dbReference type="Pfam" id="PF00643">
    <property type="entry name" value="zf-B_box"/>
    <property type="match status" value="1"/>
</dbReference>
<sequence length="590" mass="68964">MASPLSQMIQTPLCTFCKEEKITDWICSDCDKPLCYECKRCHLWDFERKDHKIVRAVPLERKDHDIVRAIPLESIAKVKQILKKIRCTNHKDHYYTNYCIECRCLVCPECVSILSIHSRHTFKTINTIHEETLQKLESEEIRIKQNLLTSVTRKLKSLKDWSTFHEKMFEEEKEKILKRADELKKWITECSDDMMNELKQNLVKNANVISQQKVKLEQLQKELKEKINIINKSKVKDDIEQILNDHVDVSNVSINTLHIPLIIPNETKQFSVSKKTKERLIRVRDFFGNFQNYDGTADVECKITNSYNLQGFHSQHKAYYNVYNTSVAVASDGTILIGNRQLLFEMKPDKNPRIKECKPKITDMLFLETNELVFAVEDSHAILLRNNHDEIRTLYTIPEVQNTILALCGNRDGNICILYSRHYTSLIYNRLSMFGTCYIAVISQNGILVRTITCEDKFLGAKFSSLYFYFSPSKFKMRENRNKNICILSLLENNVKAFSQDGNLRWKQNVSLPIDVESTPLGSIVVLSKNGQLFIFSSDGSFLKKIDLKNDLDWCFFNYCYSFCFKNDNELAIFSKDKFYSFLWSCHEEL</sequence>
<dbReference type="PANTHER" id="PTHR25462:SF296">
    <property type="entry name" value="MEIOTIC P26, ISOFORM F"/>
    <property type="match status" value="1"/>
</dbReference>
<organism evidence="4 5">
    <name type="scientific">Mytilus coruscus</name>
    <name type="common">Sea mussel</name>
    <dbReference type="NCBI Taxonomy" id="42192"/>
    <lineage>
        <taxon>Eukaryota</taxon>
        <taxon>Metazoa</taxon>
        <taxon>Spiralia</taxon>
        <taxon>Lophotrochozoa</taxon>
        <taxon>Mollusca</taxon>
        <taxon>Bivalvia</taxon>
        <taxon>Autobranchia</taxon>
        <taxon>Pteriomorphia</taxon>
        <taxon>Mytilida</taxon>
        <taxon>Mytiloidea</taxon>
        <taxon>Mytilidae</taxon>
        <taxon>Mytilinae</taxon>
        <taxon>Mytilus</taxon>
    </lineage>
</organism>
<dbReference type="GO" id="GO:0008270">
    <property type="term" value="F:zinc ion binding"/>
    <property type="evidence" value="ECO:0007669"/>
    <property type="project" value="UniProtKB-KW"/>
</dbReference>
<name>A0A6J8BL55_MYTCO</name>
<evidence type="ECO:0000313" key="4">
    <source>
        <dbReference type="EMBL" id="CAC5383504.1"/>
    </source>
</evidence>
<evidence type="ECO:0000259" key="3">
    <source>
        <dbReference type="PROSITE" id="PS50119"/>
    </source>
</evidence>
<dbReference type="EMBL" id="CACVKT020003399">
    <property type="protein sequence ID" value="CAC5383504.1"/>
    <property type="molecule type" value="Genomic_DNA"/>
</dbReference>
<dbReference type="InterPro" id="IPR000315">
    <property type="entry name" value="Znf_B-box"/>
</dbReference>
<accession>A0A6J8BL55</accession>
<dbReference type="CDD" id="cd19756">
    <property type="entry name" value="Bbox2"/>
    <property type="match status" value="1"/>
</dbReference>
<proteinExistence type="predicted"/>
<evidence type="ECO:0000256" key="1">
    <source>
        <dbReference type="PROSITE-ProRule" id="PRU00024"/>
    </source>
</evidence>
<dbReference type="OrthoDB" id="10480928at2759"/>
<keyword evidence="5" id="KW-1185">Reference proteome</keyword>
<dbReference type="SUPFAM" id="SSF57845">
    <property type="entry name" value="B-box zinc-binding domain"/>
    <property type="match status" value="1"/>
</dbReference>
<feature type="coiled-coil region" evidence="2">
    <location>
        <begin position="206"/>
        <end position="236"/>
    </location>
</feature>
<evidence type="ECO:0000313" key="5">
    <source>
        <dbReference type="Proteomes" id="UP000507470"/>
    </source>
</evidence>
<reference evidence="4 5" key="1">
    <citation type="submission" date="2020-06" db="EMBL/GenBank/DDBJ databases">
        <authorList>
            <person name="Li R."/>
            <person name="Bekaert M."/>
        </authorList>
    </citation>
    <scope>NUCLEOTIDE SEQUENCE [LARGE SCALE GENOMIC DNA]</scope>
    <source>
        <strain evidence="5">wild</strain>
    </source>
</reference>
<dbReference type="InterPro" id="IPR036322">
    <property type="entry name" value="WD40_repeat_dom_sf"/>
</dbReference>